<dbReference type="Proteomes" id="UP000604825">
    <property type="component" value="Unassembled WGS sequence"/>
</dbReference>
<gene>
    <name evidence="2" type="ORF">NCGR_LOCUS2818</name>
</gene>
<organism evidence="2 3">
    <name type="scientific">Miscanthus lutarioriparius</name>
    <dbReference type="NCBI Taxonomy" id="422564"/>
    <lineage>
        <taxon>Eukaryota</taxon>
        <taxon>Viridiplantae</taxon>
        <taxon>Streptophyta</taxon>
        <taxon>Embryophyta</taxon>
        <taxon>Tracheophyta</taxon>
        <taxon>Spermatophyta</taxon>
        <taxon>Magnoliopsida</taxon>
        <taxon>Liliopsida</taxon>
        <taxon>Poales</taxon>
        <taxon>Poaceae</taxon>
        <taxon>PACMAD clade</taxon>
        <taxon>Panicoideae</taxon>
        <taxon>Andropogonodae</taxon>
        <taxon>Andropogoneae</taxon>
        <taxon>Saccharinae</taxon>
        <taxon>Miscanthus</taxon>
    </lineage>
</organism>
<evidence type="ECO:0000313" key="3">
    <source>
        <dbReference type="Proteomes" id="UP000604825"/>
    </source>
</evidence>
<dbReference type="EMBL" id="CAJGYO010000001">
    <property type="protein sequence ID" value="CAD6204898.1"/>
    <property type="molecule type" value="Genomic_DNA"/>
</dbReference>
<proteinExistence type="predicted"/>
<sequence length="79" mass="8399">MGMSSAKALPSPSWPMASPRREEDLLQEEEEAGRDARRQAREHGKEEGLDGGIVEDEKLSAGNADIGSVCLVSAAALYA</sequence>
<dbReference type="AlphaFoldDB" id="A0A811MIA6"/>
<reference evidence="2" key="1">
    <citation type="submission" date="2020-10" db="EMBL/GenBank/DDBJ databases">
        <authorList>
            <person name="Han B."/>
            <person name="Lu T."/>
            <person name="Zhao Q."/>
            <person name="Huang X."/>
            <person name="Zhao Y."/>
        </authorList>
    </citation>
    <scope>NUCLEOTIDE SEQUENCE</scope>
</reference>
<name>A0A811MIA6_9POAL</name>
<protein>
    <submittedName>
        <fullName evidence="2">Uncharacterized protein</fullName>
    </submittedName>
</protein>
<evidence type="ECO:0000313" key="2">
    <source>
        <dbReference type="EMBL" id="CAD6204898.1"/>
    </source>
</evidence>
<evidence type="ECO:0000256" key="1">
    <source>
        <dbReference type="SAM" id="MobiDB-lite"/>
    </source>
</evidence>
<comment type="caution">
    <text evidence="2">The sequence shown here is derived from an EMBL/GenBank/DDBJ whole genome shotgun (WGS) entry which is preliminary data.</text>
</comment>
<keyword evidence="3" id="KW-1185">Reference proteome</keyword>
<feature type="region of interest" description="Disordered" evidence="1">
    <location>
        <begin position="1"/>
        <end position="55"/>
    </location>
</feature>
<feature type="compositionally biased region" description="Basic and acidic residues" evidence="1">
    <location>
        <begin position="33"/>
        <end position="48"/>
    </location>
</feature>
<accession>A0A811MIA6</accession>